<evidence type="ECO:0000313" key="4">
    <source>
        <dbReference type="Proteomes" id="UP000267164"/>
    </source>
</evidence>
<comment type="similarity">
    <text evidence="1">Belongs to the AHA1 family.</text>
</comment>
<keyword evidence="4" id="KW-1185">Reference proteome</keyword>
<evidence type="ECO:0000256" key="1">
    <source>
        <dbReference type="ARBA" id="ARBA00006817"/>
    </source>
</evidence>
<dbReference type="InterPro" id="IPR013538">
    <property type="entry name" value="ASHA1/2-like_C"/>
</dbReference>
<dbReference type="InterPro" id="IPR023393">
    <property type="entry name" value="START-like_dom_sf"/>
</dbReference>
<dbReference type="Pfam" id="PF08327">
    <property type="entry name" value="AHSA1"/>
    <property type="match status" value="1"/>
</dbReference>
<dbReference type="AlphaFoldDB" id="A0A386Z7E6"/>
<proteinExistence type="inferred from homology"/>
<dbReference type="CDD" id="cd07814">
    <property type="entry name" value="SRPBCC_CalC_Aha1-like"/>
    <property type="match status" value="1"/>
</dbReference>
<dbReference type="Proteomes" id="UP000267164">
    <property type="component" value="Chromosome"/>
</dbReference>
<evidence type="ECO:0000259" key="2">
    <source>
        <dbReference type="Pfam" id="PF08327"/>
    </source>
</evidence>
<reference evidence="3 4" key="1">
    <citation type="submission" date="2018-09" db="EMBL/GenBank/DDBJ databases">
        <title>Nocardia yunnanensis sp. nov., an actinomycete isolated from a soil sample.</title>
        <authorList>
            <person name="Zhang J."/>
        </authorList>
    </citation>
    <scope>NUCLEOTIDE SEQUENCE [LARGE SCALE GENOMIC DNA]</scope>
    <source>
        <strain evidence="3 4">CFHS0054</strain>
    </source>
</reference>
<dbReference type="OrthoDB" id="9803476at2"/>
<dbReference type="SUPFAM" id="SSF55961">
    <property type="entry name" value="Bet v1-like"/>
    <property type="match status" value="1"/>
</dbReference>
<dbReference type="Gene3D" id="3.30.530.20">
    <property type="match status" value="1"/>
</dbReference>
<feature type="domain" description="Activator of Hsp90 ATPase homologue 1/2-like C-terminal" evidence="2">
    <location>
        <begin position="37"/>
        <end position="159"/>
    </location>
</feature>
<evidence type="ECO:0000313" key="3">
    <source>
        <dbReference type="EMBL" id="AYF73692.1"/>
    </source>
</evidence>
<dbReference type="EMBL" id="CP032568">
    <property type="protein sequence ID" value="AYF73692.1"/>
    <property type="molecule type" value="Genomic_DNA"/>
</dbReference>
<organism evidence="3 4">
    <name type="scientific">Nocardia yunnanensis</name>
    <dbReference type="NCBI Taxonomy" id="2382165"/>
    <lineage>
        <taxon>Bacteria</taxon>
        <taxon>Bacillati</taxon>
        <taxon>Actinomycetota</taxon>
        <taxon>Actinomycetes</taxon>
        <taxon>Mycobacteriales</taxon>
        <taxon>Nocardiaceae</taxon>
        <taxon>Nocardia</taxon>
    </lineage>
</organism>
<protein>
    <submittedName>
        <fullName evidence="3">SRPBCC domain-containing protein</fullName>
    </submittedName>
</protein>
<dbReference type="KEGG" id="nyu:D7D52_07275"/>
<sequence>MERLPRRATAPEVVALVIADPHLNPAAVELDTFLPQPPQAVWRALTTPAVLQRWFLKPTGFTPSVGTTFHFTTPDSPTDQITCKVLAARPAELLSYSWLYPHATHSAHYIVTWHLSPEGHGTRLFLTQTGFDPTIPRHRMLRNAADRSWKRLLLPRLAQAILR</sequence>
<accession>A0A386Z7E6</accession>
<gene>
    <name evidence="3" type="ORF">D7D52_07275</name>
</gene>
<name>A0A386Z7E6_9NOCA</name>